<organism evidence="3 4">
    <name type="scientific">Luteimonas padinae</name>
    <dbReference type="NCBI Taxonomy" id="1714359"/>
    <lineage>
        <taxon>Bacteria</taxon>
        <taxon>Pseudomonadati</taxon>
        <taxon>Pseudomonadota</taxon>
        <taxon>Gammaproteobacteria</taxon>
        <taxon>Lysobacterales</taxon>
        <taxon>Lysobacteraceae</taxon>
        <taxon>Luteimonas</taxon>
    </lineage>
</organism>
<dbReference type="Proteomes" id="UP001589898">
    <property type="component" value="Unassembled WGS sequence"/>
</dbReference>
<dbReference type="EMBL" id="JBHLTF010000028">
    <property type="protein sequence ID" value="MFC0717579.1"/>
    <property type="molecule type" value="Genomic_DNA"/>
</dbReference>
<comment type="caution">
    <text evidence="3">The sequence shown here is derived from an EMBL/GenBank/DDBJ whole genome shotgun (WGS) entry which is preliminary data.</text>
</comment>
<dbReference type="InterPro" id="IPR006442">
    <property type="entry name" value="Antitoxin_Phd/YefM"/>
</dbReference>
<dbReference type="RefSeq" id="WP_189498093.1">
    <property type="nucleotide sequence ID" value="NZ_BMZT01000008.1"/>
</dbReference>
<dbReference type="Gene3D" id="3.40.1620.10">
    <property type="entry name" value="YefM-like domain"/>
    <property type="match status" value="1"/>
</dbReference>
<dbReference type="SUPFAM" id="SSF143120">
    <property type="entry name" value="YefM-like"/>
    <property type="match status" value="1"/>
</dbReference>
<comment type="similarity">
    <text evidence="1 2">Belongs to the phD/YefM antitoxin family.</text>
</comment>
<dbReference type="Pfam" id="PF02604">
    <property type="entry name" value="PhdYeFM_antitox"/>
    <property type="match status" value="1"/>
</dbReference>
<gene>
    <name evidence="3" type="ORF">ACFFFU_07425</name>
</gene>
<evidence type="ECO:0000256" key="2">
    <source>
        <dbReference type="RuleBase" id="RU362080"/>
    </source>
</evidence>
<name>A0ABV6SVV8_9GAMM</name>
<comment type="function">
    <text evidence="2">Antitoxin component of a type II toxin-antitoxin (TA) system.</text>
</comment>
<proteinExistence type="inferred from homology"/>
<keyword evidence="4" id="KW-1185">Reference proteome</keyword>
<dbReference type="InterPro" id="IPR036165">
    <property type="entry name" value="YefM-like_sf"/>
</dbReference>
<protein>
    <recommendedName>
        <fullName evidence="2">Antitoxin</fullName>
    </recommendedName>
</protein>
<accession>A0ABV6SVV8</accession>
<evidence type="ECO:0000313" key="3">
    <source>
        <dbReference type="EMBL" id="MFC0717579.1"/>
    </source>
</evidence>
<sequence>MPAPYPTDTLDEAPRTPASDVKKLGWRGVMKTVHRHGKVVVTNHNEPEAVILPVAEYERLMERVQAAGERDRSVVAELRARYDARLEALQAPDAGDRLRDILRRPLALDGKVIAGENT</sequence>
<evidence type="ECO:0000256" key="1">
    <source>
        <dbReference type="ARBA" id="ARBA00009981"/>
    </source>
</evidence>
<reference evidence="3 4" key="1">
    <citation type="submission" date="2024-09" db="EMBL/GenBank/DDBJ databases">
        <authorList>
            <person name="Sun Q."/>
            <person name="Mori K."/>
        </authorList>
    </citation>
    <scope>NUCLEOTIDE SEQUENCE [LARGE SCALE GENOMIC DNA]</scope>
    <source>
        <strain evidence="3 4">KCTC 52403</strain>
    </source>
</reference>
<evidence type="ECO:0000313" key="4">
    <source>
        <dbReference type="Proteomes" id="UP001589898"/>
    </source>
</evidence>
<dbReference type="NCBIfam" id="TIGR01552">
    <property type="entry name" value="phd_fam"/>
    <property type="match status" value="1"/>
</dbReference>